<organism evidence="2 3">
    <name type="scientific">Mycolicibacterium alvei</name>
    <dbReference type="NCBI Taxonomy" id="67081"/>
    <lineage>
        <taxon>Bacteria</taxon>
        <taxon>Bacillati</taxon>
        <taxon>Actinomycetota</taxon>
        <taxon>Actinomycetes</taxon>
        <taxon>Mycobacteriales</taxon>
        <taxon>Mycobacteriaceae</taxon>
        <taxon>Mycolicibacterium</taxon>
    </lineage>
</organism>
<proteinExistence type="predicted"/>
<dbReference type="EMBL" id="AP022565">
    <property type="protein sequence ID" value="BBX29051.1"/>
    <property type="molecule type" value="Genomic_DNA"/>
</dbReference>
<evidence type="ECO:0000256" key="1">
    <source>
        <dbReference type="SAM" id="SignalP"/>
    </source>
</evidence>
<name>A0A6N4V054_9MYCO</name>
<dbReference type="Proteomes" id="UP000466906">
    <property type="component" value="Chromosome"/>
</dbReference>
<keyword evidence="3" id="KW-1185">Reference proteome</keyword>
<feature type="signal peptide" evidence="1">
    <location>
        <begin position="1"/>
        <end position="18"/>
    </location>
</feature>
<accession>A0A6N4V054</accession>
<keyword evidence="1" id="KW-0732">Signal</keyword>
<feature type="chain" id="PRO_5039629728" evidence="1">
    <location>
        <begin position="19"/>
        <end position="76"/>
    </location>
</feature>
<sequence length="76" mass="8472">MTVALALIILALPLAVAAAVSWAAHRNAVPRFRLDQFDPSPPDYEMYRAGHDLDAVRSRFERRPSWPSAGALGERR</sequence>
<dbReference type="RefSeq" id="WP_163667002.1">
    <property type="nucleotide sequence ID" value="NZ_AP022565.1"/>
</dbReference>
<reference evidence="2 3" key="1">
    <citation type="journal article" date="2019" name="Emerg. Microbes Infect.">
        <title>Comprehensive subspecies identification of 175 nontuberculous mycobacteria species based on 7547 genomic profiles.</title>
        <authorList>
            <person name="Matsumoto Y."/>
            <person name="Kinjo T."/>
            <person name="Motooka D."/>
            <person name="Nabeya D."/>
            <person name="Jung N."/>
            <person name="Uechi K."/>
            <person name="Horii T."/>
            <person name="Iida T."/>
            <person name="Fujita J."/>
            <person name="Nakamura S."/>
        </authorList>
    </citation>
    <scope>NUCLEOTIDE SEQUENCE [LARGE SCALE GENOMIC DNA]</scope>
    <source>
        <strain evidence="2 3">JCM 12272</strain>
    </source>
</reference>
<dbReference type="KEGG" id="malv:MALV_41760"/>
<gene>
    <name evidence="2" type="ORF">MALV_41760</name>
</gene>
<evidence type="ECO:0000313" key="3">
    <source>
        <dbReference type="Proteomes" id="UP000466906"/>
    </source>
</evidence>
<evidence type="ECO:0000313" key="2">
    <source>
        <dbReference type="EMBL" id="BBX29051.1"/>
    </source>
</evidence>
<protein>
    <submittedName>
        <fullName evidence="2">Uncharacterized protein</fullName>
    </submittedName>
</protein>
<dbReference type="AlphaFoldDB" id="A0A6N4V054"/>